<dbReference type="EMBL" id="JAATIS010001721">
    <property type="protein sequence ID" value="KAG2465819.1"/>
    <property type="molecule type" value="Genomic_DNA"/>
</dbReference>
<evidence type="ECO:0000256" key="9">
    <source>
        <dbReference type="SAM" id="MobiDB-lite"/>
    </source>
</evidence>
<keyword evidence="6 8" id="KW-0862">Zinc</keyword>
<dbReference type="PROSITE" id="PS50853">
    <property type="entry name" value="FN3"/>
    <property type="match status" value="1"/>
</dbReference>
<feature type="region of interest" description="Disordered" evidence="9">
    <location>
        <begin position="492"/>
        <end position="528"/>
    </location>
</feature>
<organism evidence="14 15">
    <name type="scientific">Polypterus senegalus</name>
    <name type="common">Senegal bichir</name>
    <dbReference type="NCBI Taxonomy" id="55291"/>
    <lineage>
        <taxon>Eukaryota</taxon>
        <taxon>Metazoa</taxon>
        <taxon>Chordata</taxon>
        <taxon>Craniata</taxon>
        <taxon>Vertebrata</taxon>
        <taxon>Euteleostomi</taxon>
        <taxon>Actinopterygii</taxon>
        <taxon>Polypteriformes</taxon>
        <taxon>Polypteridae</taxon>
        <taxon>Polypterus</taxon>
    </lineage>
</organism>
<evidence type="ECO:0000259" key="12">
    <source>
        <dbReference type="PROSITE" id="PS50853"/>
    </source>
</evidence>
<feature type="compositionally biased region" description="Basic and acidic residues" evidence="9">
    <location>
        <begin position="395"/>
        <end position="410"/>
    </location>
</feature>
<protein>
    <submittedName>
        <fullName evidence="14">ABLM2 protein</fullName>
    </submittedName>
</protein>
<keyword evidence="4 8" id="KW-0479">Metal-binding</keyword>
<keyword evidence="15" id="KW-1185">Reference proteome</keyword>
<dbReference type="Pfam" id="PF16182">
    <property type="entry name" value="AbLIM_anchor"/>
    <property type="match status" value="2"/>
</dbReference>
<dbReference type="GO" id="GO:0007010">
    <property type="term" value="P:cytoskeleton organization"/>
    <property type="evidence" value="ECO:0007669"/>
    <property type="project" value="InterPro"/>
</dbReference>
<evidence type="ECO:0000256" key="8">
    <source>
        <dbReference type="PROSITE-ProRule" id="PRU00125"/>
    </source>
</evidence>
<evidence type="ECO:0000256" key="7">
    <source>
        <dbReference type="ARBA" id="ARBA00023038"/>
    </source>
</evidence>
<gene>
    <name evidence="14" type="primary">Ablim2</name>
    <name evidence="14" type="ORF">GTO96_0016747</name>
</gene>
<dbReference type="GO" id="GO:0046872">
    <property type="term" value="F:metal ion binding"/>
    <property type="evidence" value="ECO:0007669"/>
    <property type="project" value="UniProtKB-KW"/>
</dbReference>
<dbReference type="InterPro" id="IPR036886">
    <property type="entry name" value="Villin_headpiece_dom_sf"/>
</dbReference>
<dbReference type="FunFam" id="2.10.110.10:FF:000003">
    <property type="entry name" value="actin-binding LIM protein 1 isoform X1"/>
    <property type="match status" value="1"/>
</dbReference>
<accession>A0A8X7XEG5</accession>
<evidence type="ECO:0000256" key="1">
    <source>
        <dbReference type="ARBA" id="ARBA00004496"/>
    </source>
</evidence>
<dbReference type="CDD" id="cd00063">
    <property type="entry name" value="FN3"/>
    <property type="match status" value="1"/>
</dbReference>
<dbReference type="SUPFAM" id="SSF57716">
    <property type="entry name" value="Glucocorticoid receptor-like (DNA-binding domain)"/>
    <property type="match status" value="2"/>
</dbReference>
<proteinExistence type="predicted"/>
<keyword evidence="5" id="KW-0677">Repeat</keyword>
<dbReference type="PANTHER" id="PTHR24213:SF6">
    <property type="entry name" value="ACTIN-BINDING LIM PROTEIN 2"/>
    <property type="match status" value="1"/>
</dbReference>
<feature type="non-terminal residue" evidence="14">
    <location>
        <position position="1"/>
    </location>
</feature>
<feature type="region of interest" description="Disordered" evidence="9">
    <location>
        <begin position="395"/>
        <end position="443"/>
    </location>
</feature>
<dbReference type="SUPFAM" id="SSF47050">
    <property type="entry name" value="VHP, Villin headpiece domain"/>
    <property type="match status" value="1"/>
</dbReference>
<evidence type="ECO:0000313" key="14">
    <source>
        <dbReference type="EMBL" id="KAG2465819.1"/>
    </source>
</evidence>
<dbReference type="Gene3D" id="2.60.40.10">
    <property type="entry name" value="Immunoglobulins"/>
    <property type="match status" value="1"/>
</dbReference>
<dbReference type="AlphaFoldDB" id="A0A8X7XEG5"/>
<evidence type="ECO:0000313" key="15">
    <source>
        <dbReference type="Proteomes" id="UP000886611"/>
    </source>
</evidence>
<evidence type="ECO:0000256" key="3">
    <source>
        <dbReference type="ARBA" id="ARBA00022553"/>
    </source>
</evidence>
<evidence type="ECO:0000256" key="10">
    <source>
        <dbReference type="SAM" id="Phobius"/>
    </source>
</evidence>
<feature type="domain" description="Fibronectin type-III" evidence="12">
    <location>
        <begin position="1"/>
        <end position="97"/>
    </location>
</feature>
<feature type="non-terminal residue" evidence="14">
    <location>
        <position position="568"/>
    </location>
</feature>
<dbReference type="SMART" id="SM00132">
    <property type="entry name" value="LIM"/>
    <property type="match status" value="1"/>
</dbReference>
<feature type="domain" description="LIM zinc-binding" evidence="11">
    <location>
        <begin position="290"/>
        <end position="350"/>
    </location>
</feature>
<dbReference type="Pfam" id="PF00412">
    <property type="entry name" value="LIM"/>
    <property type="match status" value="1"/>
</dbReference>
<keyword evidence="7 8" id="KW-0440">LIM domain</keyword>
<dbReference type="InterPro" id="IPR036116">
    <property type="entry name" value="FN3_sf"/>
</dbReference>
<keyword evidence="10" id="KW-0472">Membrane</keyword>
<evidence type="ECO:0000256" key="6">
    <source>
        <dbReference type="ARBA" id="ARBA00022833"/>
    </source>
</evidence>
<dbReference type="InterPro" id="IPR013783">
    <property type="entry name" value="Ig-like_fold"/>
</dbReference>
<name>A0A8X7XEG5_POLSE</name>
<evidence type="ECO:0000256" key="5">
    <source>
        <dbReference type="ARBA" id="ARBA00022737"/>
    </source>
</evidence>
<dbReference type="GO" id="GO:0005737">
    <property type="term" value="C:cytoplasm"/>
    <property type="evidence" value="ECO:0007669"/>
    <property type="project" value="UniProtKB-SubCell"/>
</dbReference>
<dbReference type="Proteomes" id="UP000886611">
    <property type="component" value="Unassembled WGS sequence"/>
</dbReference>
<dbReference type="PROSITE" id="PS50023">
    <property type="entry name" value="LIM_DOMAIN_2"/>
    <property type="match status" value="1"/>
</dbReference>
<feature type="compositionally biased region" description="Low complexity" evidence="9">
    <location>
        <begin position="412"/>
        <end position="423"/>
    </location>
</feature>
<dbReference type="InterPro" id="IPR001781">
    <property type="entry name" value="Znf_LIM"/>
</dbReference>
<dbReference type="GO" id="GO:0051015">
    <property type="term" value="F:actin filament binding"/>
    <property type="evidence" value="ECO:0007669"/>
    <property type="project" value="TreeGrafter"/>
</dbReference>
<feature type="domain" description="HP" evidence="13">
    <location>
        <begin position="507"/>
        <end position="568"/>
    </location>
</feature>
<dbReference type="Gene3D" id="1.10.950.10">
    <property type="entry name" value="Villin headpiece domain"/>
    <property type="match status" value="1"/>
</dbReference>
<comment type="subcellular location">
    <subcellularLocation>
        <location evidence="1">Cytoplasm</location>
    </subcellularLocation>
</comment>
<dbReference type="PROSITE" id="PS51089">
    <property type="entry name" value="HP"/>
    <property type="match status" value="1"/>
</dbReference>
<dbReference type="Gene3D" id="2.10.110.10">
    <property type="entry name" value="Cysteine Rich Protein"/>
    <property type="match status" value="1"/>
</dbReference>
<evidence type="ECO:0000259" key="11">
    <source>
        <dbReference type="PROSITE" id="PS50023"/>
    </source>
</evidence>
<reference evidence="14 15" key="1">
    <citation type="journal article" date="2021" name="Cell">
        <title>Tracing the genetic footprints of vertebrate landing in non-teleost ray-finned fishes.</title>
        <authorList>
            <person name="Bi X."/>
            <person name="Wang K."/>
            <person name="Yang L."/>
            <person name="Pan H."/>
            <person name="Jiang H."/>
            <person name="Wei Q."/>
            <person name="Fang M."/>
            <person name="Yu H."/>
            <person name="Zhu C."/>
            <person name="Cai Y."/>
            <person name="He Y."/>
            <person name="Gan X."/>
            <person name="Zeng H."/>
            <person name="Yu D."/>
            <person name="Zhu Y."/>
            <person name="Jiang H."/>
            <person name="Qiu Q."/>
            <person name="Yang H."/>
            <person name="Zhang Y.E."/>
            <person name="Wang W."/>
            <person name="Zhu M."/>
            <person name="He S."/>
            <person name="Zhang G."/>
        </authorList>
    </citation>
    <scope>NUCLEOTIDE SEQUENCE [LARGE SCALE GENOMIC DNA]</scope>
    <source>
        <strain evidence="14">Bchr_013</strain>
    </source>
</reference>
<dbReference type="InterPro" id="IPR003961">
    <property type="entry name" value="FN3_dom"/>
</dbReference>
<dbReference type="SUPFAM" id="SSF49265">
    <property type="entry name" value="Fibronectin type III"/>
    <property type="match status" value="1"/>
</dbReference>
<feature type="transmembrane region" description="Helical" evidence="10">
    <location>
        <begin position="112"/>
        <end position="137"/>
    </location>
</feature>
<dbReference type="SMART" id="SM00153">
    <property type="entry name" value="VHP"/>
    <property type="match status" value="1"/>
</dbReference>
<evidence type="ECO:0000259" key="13">
    <source>
        <dbReference type="PROSITE" id="PS51089"/>
    </source>
</evidence>
<keyword evidence="10" id="KW-1133">Transmembrane helix</keyword>
<dbReference type="GO" id="GO:0015629">
    <property type="term" value="C:actin cytoskeleton"/>
    <property type="evidence" value="ECO:0007669"/>
    <property type="project" value="TreeGrafter"/>
</dbReference>
<dbReference type="GO" id="GO:0030032">
    <property type="term" value="P:lamellipodium assembly"/>
    <property type="evidence" value="ECO:0007669"/>
    <property type="project" value="TreeGrafter"/>
</dbReference>
<dbReference type="InterPro" id="IPR003128">
    <property type="entry name" value="Villin_headpiece"/>
</dbReference>
<sequence>MNLEIKNISFTSASVSWSHDPYSCPENLYRLMYRPNWNSILSGFSRQNFHREEAVPLGRSSLKLQRLTPSTNYILCVTCQGSQPSRDQCSIFHTLAKDAMVLNSRTLDLATVVWLTSSILLIITAIVLLHGCFKLWCRKCKRKRYSSAETVRIQGGGSQAWNIVNAETALGDEQSSLQTLSMLEKKAEDKPAFLNDNGKSGINNLRTCYRTKERTVILPQSPARYSPYHSLVTVADKECMMDSSGLFFSQPTEKELSLPNFCGCDLGQGGFFVRQGEYICTLDYQRLYGTRCFSCEEFIEGEVVSALGKTYHPQCFVCAVCRDGIPYCETDYHAIFGIQCEHCKKYITGKVLEAKLGDELLDYRDLAALPKTKAIYNIDRPDLLTYSPYITYPSDDRQSFGEGDQGDKSPRQQRASSPSSTSSLGYGRYTPTRSPQNYSRPVKVAGAPPAYQHIQTANLPPPPPPMSKHPGTSMFQIKTSWLILKSELDAKSEELDPRTSTHSLPTDTAESRFPYTKSASLPGYGRNGINKRHLSPEEFFQVFGMTIEEFERLALWKRNDLKKKARLF</sequence>
<comment type="caution">
    <text evidence="14">The sequence shown here is derived from an EMBL/GenBank/DDBJ whole genome shotgun (WGS) entry which is preliminary data.</text>
</comment>
<evidence type="ECO:0000256" key="2">
    <source>
        <dbReference type="ARBA" id="ARBA00022490"/>
    </source>
</evidence>
<keyword evidence="10" id="KW-0812">Transmembrane</keyword>
<keyword evidence="3" id="KW-0597">Phosphoprotein</keyword>
<keyword evidence="2" id="KW-0963">Cytoplasm</keyword>
<dbReference type="InterPro" id="IPR032402">
    <property type="entry name" value="AbLIM_anchor"/>
</dbReference>
<dbReference type="PANTHER" id="PTHR24213">
    <property type="entry name" value="ACTIN-BINDING LIM PROTEIN"/>
    <property type="match status" value="1"/>
</dbReference>
<dbReference type="Pfam" id="PF02209">
    <property type="entry name" value="VHP"/>
    <property type="match status" value="1"/>
</dbReference>
<evidence type="ECO:0000256" key="4">
    <source>
        <dbReference type="ARBA" id="ARBA00022723"/>
    </source>
</evidence>
<dbReference type="InterPro" id="IPR051618">
    <property type="entry name" value="Actin-binding_LIM"/>
</dbReference>